<dbReference type="Proteomes" id="UP000827872">
    <property type="component" value="Linkage Group LG09"/>
</dbReference>
<gene>
    <name evidence="1" type="ORF">K3G42_018228</name>
</gene>
<comment type="caution">
    <text evidence="1">The sequence shown here is derived from an EMBL/GenBank/DDBJ whole genome shotgun (WGS) entry which is preliminary data.</text>
</comment>
<reference evidence="1" key="1">
    <citation type="submission" date="2021-08" db="EMBL/GenBank/DDBJ databases">
        <title>The first chromosome-level gecko genome reveals the dynamic sex chromosomes of Neotropical dwarf geckos (Sphaerodactylidae: Sphaerodactylus).</title>
        <authorList>
            <person name="Pinto B.J."/>
            <person name="Keating S.E."/>
            <person name="Gamble T."/>
        </authorList>
    </citation>
    <scope>NUCLEOTIDE SEQUENCE</scope>
    <source>
        <strain evidence="1">TG3544</strain>
    </source>
</reference>
<protein>
    <submittedName>
        <fullName evidence="1">Uncharacterized protein</fullName>
    </submittedName>
</protein>
<dbReference type="EMBL" id="CM037622">
    <property type="protein sequence ID" value="KAH8003401.1"/>
    <property type="molecule type" value="Genomic_DNA"/>
</dbReference>
<name>A0ACB8FEB0_9SAUR</name>
<organism evidence="1 2">
    <name type="scientific">Sphaerodactylus townsendi</name>
    <dbReference type="NCBI Taxonomy" id="933632"/>
    <lineage>
        <taxon>Eukaryota</taxon>
        <taxon>Metazoa</taxon>
        <taxon>Chordata</taxon>
        <taxon>Craniata</taxon>
        <taxon>Vertebrata</taxon>
        <taxon>Euteleostomi</taxon>
        <taxon>Lepidosauria</taxon>
        <taxon>Squamata</taxon>
        <taxon>Bifurcata</taxon>
        <taxon>Gekkota</taxon>
        <taxon>Sphaerodactylidae</taxon>
        <taxon>Sphaerodactylus</taxon>
    </lineage>
</organism>
<evidence type="ECO:0000313" key="2">
    <source>
        <dbReference type="Proteomes" id="UP000827872"/>
    </source>
</evidence>
<sequence>MVATTTGVSVAEASLHQIQPPEPSLGGTWLNRGHLNWEPREPREFHLNREPRVWAELQTAAPVGRPEPVTRGSRVGSEEIDPGATEATILLIRPTRSDREGGALQDALVTRMKAEHCKLYRRPLKHQRLL</sequence>
<evidence type="ECO:0000313" key="1">
    <source>
        <dbReference type="EMBL" id="KAH8003401.1"/>
    </source>
</evidence>
<proteinExistence type="predicted"/>
<keyword evidence="2" id="KW-1185">Reference proteome</keyword>
<accession>A0ACB8FEB0</accession>